<keyword evidence="3" id="KW-1003">Cell membrane</keyword>
<feature type="transmembrane region" description="Helical" evidence="7">
    <location>
        <begin position="72"/>
        <end position="90"/>
    </location>
</feature>
<sequence length="348" mass="37515">MEKLIKTPYMGLFIVALLALGITFLAQLPFFESIKLSAIALGVVVGMLLANSVRPLFPKEWDGGLALASKHFLRTGIVLYGFKLTLNALFVMGPKAVAIDCIIVCGTLLLGNALGHWLKLDKDERLLISSGSAICGAAAVLATEPVLQAPKHKTVVAIATVVLFGTLSMFLYPLLYRMGLFHSFSAEAIGVYTGSTIHEVAHVLGAGTAMTPEITATATITKMIRVMMLAPVLLCLSVIVRSGSSTAKGNGLKNITIPWFAFYFMGVILLNSALMSLSTSGGWNDIYTEFTKIINIIGTFALTMAMTSIGLDATFAKFKQSGLRPFLLAFFIYIWLVLGGNILIRLFY</sequence>
<feature type="transmembrane region" description="Helical" evidence="7">
    <location>
        <begin position="9"/>
        <end position="28"/>
    </location>
</feature>
<dbReference type="EMBL" id="JAHXCT010000007">
    <property type="protein sequence ID" value="MBW4769935.1"/>
    <property type="molecule type" value="Genomic_DNA"/>
</dbReference>
<evidence type="ECO:0000256" key="7">
    <source>
        <dbReference type="SAM" id="Phobius"/>
    </source>
</evidence>
<evidence type="ECO:0000256" key="4">
    <source>
        <dbReference type="ARBA" id="ARBA00022692"/>
    </source>
</evidence>
<dbReference type="InterPro" id="IPR018383">
    <property type="entry name" value="UPF0324_pro"/>
</dbReference>
<feature type="transmembrane region" description="Helical" evidence="7">
    <location>
        <begin position="323"/>
        <end position="344"/>
    </location>
</feature>
<reference evidence="8 9" key="1">
    <citation type="submission" date="2021-07" db="EMBL/GenBank/DDBJ databases">
        <title>Genomic diversity and antimicrobial resistance of Prevotella spp. isolated from chronic lung disease airways.</title>
        <authorList>
            <person name="Webb K.A."/>
            <person name="Olagoke O.S."/>
            <person name="Baird T."/>
            <person name="Neill J."/>
            <person name="Pham A."/>
            <person name="Wells T.J."/>
            <person name="Ramsay K.A."/>
            <person name="Bell S.C."/>
            <person name="Sarovich D.S."/>
            <person name="Price E.P."/>
        </authorList>
    </citation>
    <scope>NUCLEOTIDE SEQUENCE [LARGE SCALE GENOMIC DNA]</scope>
    <source>
        <strain evidence="8 9">SCHI0011.S.12</strain>
    </source>
</reference>
<evidence type="ECO:0000256" key="3">
    <source>
        <dbReference type="ARBA" id="ARBA00022475"/>
    </source>
</evidence>
<feature type="transmembrane region" description="Helical" evidence="7">
    <location>
        <begin position="126"/>
        <end position="143"/>
    </location>
</feature>
<protein>
    <submittedName>
        <fullName evidence="8">YeiH family protein</fullName>
    </submittedName>
</protein>
<dbReference type="NCBIfam" id="TIGR00698">
    <property type="entry name" value="YeiH family putative sulfate export transporter"/>
    <property type="match status" value="1"/>
</dbReference>
<keyword evidence="4 7" id="KW-0812">Transmembrane</keyword>
<dbReference type="Pfam" id="PF03601">
    <property type="entry name" value="Cons_hypoth698"/>
    <property type="match status" value="1"/>
</dbReference>
<evidence type="ECO:0000256" key="2">
    <source>
        <dbReference type="ARBA" id="ARBA00007977"/>
    </source>
</evidence>
<keyword evidence="9" id="KW-1185">Reference proteome</keyword>
<feature type="transmembrane region" description="Helical" evidence="7">
    <location>
        <begin position="223"/>
        <end position="240"/>
    </location>
</feature>
<evidence type="ECO:0000256" key="1">
    <source>
        <dbReference type="ARBA" id="ARBA00004651"/>
    </source>
</evidence>
<name>A0ABS6YEG4_9BACT</name>
<feature type="transmembrane region" description="Helical" evidence="7">
    <location>
        <begin position="155"/>
        <end position="175"/>
    </location>
</feature>
<feature type="transmembrane region" description="Helical" evidence="7">
    <location>
        <begin position="293"/>
        <end position="311"/>
    </location>
</feature>
<keyword evidence="5 7" id="KW-1133">Transmembrane helix</keyword>
<accession>A0ABS6YEG4</accession>
<comment type="caution">
    <text evidence="8">The sequence shown here is derived from an EMBL/GenBank/DDBJ whole genome shotgun (WGS) entry which is preliminary data.</text>
</comment>
<evidence type="ECO:0000256" key="6">
    <source>
        <dbReference type="ARBA" id="ARBA00023136"/>
    </source>
</evidence>
<feature type="transmembrane region" description="Helical" evidence="7">
    <location>
        <begin position="34"/>
        <end position="51"/>
    </location>
</feature>
<comment type="subcellular location">
    <subcellularLocation>
        <location evidence="1">Cell membrane</location>
        <topology evidence="1">Multi-pass membrane protein</topology>
    </subcellularLocation>
</comment>
<feature type="transmembrane region" description="Helical" evidence="7">
    <location>
        <begin position="260"/>
        <end position="281"/>
    </location>
</feature>
<keyword evidence="6 7" id="KW-0472">Membrane</keyword>
<dbReference type="Proteomes" id="UP000788426">
    <property type="component" value="Unassembled WGS sequence"/>
</dbReference>
<dbReference type="PANTHER" id="PTHR30106">
    <property type="entry name" value="INNER MEMBRANE PROTEIN YEIH-RELATED"/>
    <property type="match status" value="1"/>
</dbReference>
<proteinExistence type="inferred from homology"/>
<gene>
    <name evidence="8" type="ORF">KZO38_09245</name>
</gene>
<dbReference type="RefSeq" id="WP_219482076.1">
    <property type="nucleotide sequence ID" value="NZ_JAHXCT010000007.1"/>
</dbReference>
<evidence type="ECO:0000313" key="8">
    <source>
        <dbReference type="EMBL" id="MBW4769935.1"/>
    </source>
</evidence>
<comment type="similarity">
    <text evidence="2">Belongs to the UPF0324 family.</text>
</comment>
<feature type="transmembrane region" description="Helical" evidence="7">
    <location>
        <begin position="96"/>
        <end position="114"/>
    </location>
</feature>
<dbReference type="PANTHER" id="PTHR30106:SF2">
    <property type="entry name" value="UPF0324 INNER MEMBRANE PROTEIN YEIH"/>
    <property type="match status" value="1"/>
</dbReference>
<dbReference type="InterPro" id="IPR004630">
    <property type="entry name" value="UPF0324_YeiH-like"/>
</dbReference>
<evidence type="ECO:0000313" key="9">
    <source>
        <dbReference type="Proteomes" id="UP000788426"/>
    </source>
</evidence>
<evidence type="ECO:0000256" key="5">
    <source>
        <dbReference type="ARBA" id="ARBA00022989"/>
    </source>
</evidence>
<organism evidence="8 9">
    <name type="scientific">Hoylesella nanceiensis</name>
    <dbReference type="NCBI Taxonomy" id="425941"/>
    <lineage>
        <taxon>Bacteria</taxon>
        <taxon>Pseudomonadati</taxon>
        <taxon>Bacteroidota</taxon>
        <taxon>Bacteroidia</taxon>
        <taxon>Bacteroidales</taxon>
        <taxon>Prevotellaceae</taxon>
        <taxon>Hoylesella</taxon>
    </lineage>
</organism>